<sequence>MLQYFNKNNVTVLSVSFSLLIILSVVALLKIAVFERKPRNFSEKVSEARSIFQKLASGYPSLSVAVVENGKTIWREAQGFADIEERRQATPDTIYPIYSISKGFSGILAAVMQAQGKLDIEKSVRVYLPDLPNHYQDVTVKHLLGHTGGVRHYRDAGKNYPPDGEWMDIANRHCENPNDILPLFIDDELVSTPGDYKNYSTFGYVLLSAALEAAGDKKYTELMQTLIFEKAGANRMYLDQANHGTEERASLYRIGERDYQAIPPIDNSCRFGGGGFVATATDLALIGSVYAAGGLVDENQMRRVATPIIPRKENSSTGYGFSVSKMESAGQKINILTNGGSALGARAYLYIIENKRIAVALTGNVKGAEMDEQAEKIAKIFADLD</sequence>
<protein>
    <submittedName>
        <fullName evidence="3">Beta-lactamase family protein</fullName>
    </submittedName>
</protein>
<dbReference type="GO" id="GO:0006508">
    <property type="term" value="P:proteolysis"/>
    <property type="evidence" value="ECO:0007669"/>
    <property type="project" value="TreeGrafter"/>
</dbReference>
<dbReference type="GO" id="GO:0008233">
    <property type="term" value="F:peptidase activity"/>
    <property type="evidence" value="ECO:0007669"/>
    <property type="project" value="TreeGrafter"/>
</dbReference>
<evidence type="ECO:0000256" key="1">
    <source>
        <dbReference type="SAM" id="Phobius"/>
    </source>
</evidence>
<evidence type="ECO:0000259" key="2">
    <source>
        <dbReference type="Pfam" id="PF00144"/>
    </source>
</evidence>
<feature type="transmembrane region" description="Helical" evidence="1">
    <location>
        <begin position="12"/>
        <end position="34"/>
    </location>
</feature>
<dbReference type="InterPro" id="IPR001466">
    <property type="entry name" value="Beta-lactam-related"/>
</dbReference>
<dbReference type="AlphaFoldDB" id="A0A545UGA2"/>
<dbReference type="Pfam" id="PF00144">
    <property type="entry name" value="Beta-lactamase"/>
    <property type="match status" value="1"/>
</dbReference>
<reference evidence="3 4" key="1">
    <citation type="submission" date="2019-07" db="EMBL/GenBank/DDBJ databases">
        <title>Draft genome for Aliikangiella sp. M105.</title>
        <authorList>
            <person name="Wang G."/>
        </authorList>
    </citation>
    <scope>NUCLEOTIDE SEQUENCE [LARGE SCALE GENOMIC DNA]</scope>
    <source>
        <strain evidence="3 4">M105</strain>
    </source>
</reference>
<organism evidence="3 4">
    <name type="scientific">Aliikangiella coralliicola</name>
    <dbReference type="NCBI Taxonomy" id="2592383"/>
    <lineage>
        <taxon>Bacteria</taxon>
        <taxon>Pseudomonadati</taxon>
        <taxon>Pseudomonadota</taxon>
        <taxon>Gammaproteobacteria</taxon>
        <taxon>Oceanospirillales</taxon>
        <taxon>Pleioneaceae</taxon>
        <taxon>Aliikangiella</taxon>
    </lineage>
</organism>
<name>A0A545UGA2_9GAMM</name>
<accession>A0A545UGA2</accession>
<dbReference type="RefSeq" id="WP_142893014.1">
    <property type="nucleotide sequence ID" value="NZ_ML660162.1"/>
</dbReference>
<keyword evidence="1" id="KW-1133">Transmembrane helix</keyword>
<dbReference type="PANTHER" id="PTHR46520:SF1">
    <property type="entry name" value="SERINE BETA-LACTAMASE-LIKE PROTEIN LACTB, MITOCHONDRIAL"/>
    <property type="match status" value="1"/>
</dbReference>
<evidence type="ECO:0000313" key="4">
    <source>
        <dbReference type="Proteomes" id="UP000315439"/>
    </source>
</evidence>
<dbReference type="SUPFAM" id="SSF56601">
    <property type="entry name" value="beta-lactamase/transpeptidase-like"/>
    <property type="match status" value="1"/>
</dbReference>
<dbReference type="Gene3D" id="3.40.710.10">
    <property type="entry name" value="DD-peptidase/beta-lactamase superfamily"/>
    <property type="match status" value="1"/>
</dbReference>
<keyword evidence="1" id="KW-0812">Transmembrane</keyword>
<comment type="caution">
    <text evidence="3">The sequence shown here is derived from an EMBL/GenBank/DDBJ whole genome shotgun (WGS) entry which is preliminary data.</text>
</comment>
<dbReference type="GO" id="GO:0019216">
    <property type="term" value="P:regulation of lipid metabolic process"/>
    <property type="evidence" value="ECO:0007669"/>
    <property type="project" value="TreeGrafter"/>
</dbReference>
<dbReference type="OrthoDB" id="9799367at2"/>
<dbReference type="Proteomes" id="UP000315439">
    <property type="component" value="Unassembled WGS sequence"/>
</dbReference>
<dbReference type="InterPro" id="IPR052794">
    <property type="entry name" value="Mito_Ser_Protease_LACTB"/>
</dbReference>
<keyword evidence="4" id="KW-1185">Reference proteome</keyword>
<dbReference type="PANTHER" id="PTHR46520">
    <property type="entry name" value="SERINE BETA-LACTAMASE-LIKE PROTEIN LACTB, MITOCHONDRIAL"/>
    <property type="match status" value="1"/>
</dbReference>
<dbReference type="InterPro" id="IPR012338">
    <property type="entry name" value="Beta-lactam/transpept-like"/>
</dbReference>
<dbReference type="EMBL" id="VIKS01000004">
    <property type="protein sequence ID" value="TQV88506.1"/>
    <property type="molecule type" value="Genomic_DNA"/>
</dbReference>
<feature type="domain" description="Beta-lactamase-related" evidence="2">
    <location>
        <begin position="51"/>
        <end position="376"/>
    </location>
</feature>
<gene>
    <name evidence="3" type="ORF">FLL46_08255</name>
</gene>
<proteinExistence type="predicted"/>
<keyword evidence="1" id="KW-0472">Membrane</keyword>
<evidence type="ECO:0000313" key="3">
    <source>
        <dbReference type="EMBL" id="TQV88506.1"/>
    </source>
</evidence>